<evidence type="ECO:0000313" key="4">
    <source>
        <dbReference type="EMBL" id="HET98164.1"/>
    </source>
</evidence>
<sequence>MVSGIHSALSGLLALQKKTAATAHNTANVNTDGYKKVRVTLAETTPPGGVEARAEVVATPGPLVQEQTAAGPELVEKSNVDLAEELPNLMLSRRYYQANLKVVQTEDERLGSLLDIKS</sequence>
<gene>
    <name evidence="4" type="ORF">ENN98_05665</name>
</gene>
<proteinExistence type="inferred from homology"/>
<dbReference type="InterPro" id="IPR010930">
    <property type="entry name" value="Flg_bb/hook_C_dom"/>
</dbReference>
<keyword evidence="4" id="KW-0282">Flagellum</keyword>
<dbReference type="GO" id="GO:0005198">
    <property type="term" value="F:structural molecule activity"/>
    <property type="evidence" value="ECO:0007669"/>
    <property type="project" value="InterPro"/>
</dbReference>
<comment type="caution">
    <text evidence="4">The sequence shown here is derived from an EMBL/GenBank/DDBJ whole genome shotgun (WGS) entry which is preliminary data.</text>
</comment>
<feature type="domain" description="Flagellar basal-body/hook protein C-terminal" evidence="3">
    <location>
        <begin position="75"/>
        <end position="115"/>
    </location>
</feature>
<protein>
    <submittedName>
        <fullName evidence="4">Flagellar biosynthesis protein FlgC</fullName>
    </submittedName>
</protein>
<dbReference type="GO" id="GO:0009424">
    <property type="term" value="C:bacterial-type flagellum hook"/>
    <property type="evidence" value="ECO:0007669"/>
    <property type="project" value="InterPro"/>
</dbReference>
<keyword evidence="4" id="KW-0969">Cilium</keyword>
<evidence type="ECO:0000259" key="3">
    <source>
        <dbReference type="Pfam" id="PF06429"/>
    </source>
</evidence>
<dbReference type="PANTHER" id="PTHR30033">
    <property type="entry name" value="FLAGELLAR HOOK-ASSOCIATED PROTEIN 1"/>
    <property type="match status" value="1"/>
</dbReference>
<evidence type="ECO:0000256" key="1">
    <source>
        <dbReference type="ARBA" id="ARBA00009677"/>
    </source>
</evidence>
<dbReference type="Pfam" id="PF06429">
    <property type="entry name" value="Flg_bbr_C"/>
    <property type="match status" value="1"/>
</dbReference>
<dbReference type="Pfam" id="PF00460">
    <property type="entry name" value="Flg_bb_rod"/>
    <property type="match status" value="1"/>
</dbReference>
<reference evidence="4" key="1">
    <citation type="journal article" date="2020" name="mSystems">
        <title>Genome- and Community-Level Interaction Insights into Carbon Utilization and Element Cycling Functions of Hydrothermarchaeota in Hydrothermal Sediment.</title>
        <authorList>
            <person name="Zhou Z."/>
            <person name="Liu Y."/>
            <person name="Xu W."/>
            <person name="Pan J."/>
            <person name="Luo Z.H."/>
            <person name="Li M."/>
        </authorList>
    </citation>
    <scope>NUCLEOTIDE SEQUENCE [LARGE SCALE GENOMIC DNA]</scope>
    <source>
        <strain evidence="4">SpSt-1224</strain>
    </source>
</reference>
<name>A0A7C2TI18_9BACT</name>
<comment type="similarity">
    <text evidence="1">Belongs to the flagella basal body rod proteins family.</text>
</comment>
<dbReference type="GO" id="GO:0044780">
    <property type="term" value="P:bacterial-type flagellum assembly"/>
    <property type="evidence" value="ECO:0007669"/>
    <property type="project" value="InterPro"/>
</dbReference>
<dbReference type="AlphaFoldDB" id="A0A7C2TI18"/>
<evidence type="ECO:0000259" key="2">
    <source>
        <dbReference type="Pfam" id="PF00460"/>
    </source>
</evidence>
<accession>A0A7C2TI18</accession>
<dbReference type="InterPro" id="IPR001444">
    <property type="entry name" value="Flag_bb_rod_N"/>
</dbReference>
<organism evidence="4">
    <name type="scientific">Desulfurivibrio alkaliphilus</name>
    <dbReference type="NCBI Taxonomy" id="427923"/>
    <lineage>
        <taxon>Bacteria</taxon>
        <taxon>Pseudomonadati</taxon>
        <taxon>Thermodesulfobacteriota</taxon>
        <taxon>Desulfobulbia</taxon>
        <taxon>Desulfobulbales</taxon>
        <taxon>Desulfobulbaceae</taxon>
        <taxon>Desulfurivibrio</taxon>
    </lineage>
</organism>
<keyword evidence="4" id="KW-0966">Cell projection</keyword>
<dbReference type="EMBL" id="DSDS01000132">
    <property type="protein sequence ID" value="HET98164.1"/>
    <property type="molecule type" value="Genomic_DNA"/>
</dbReference>
<dbReference type="InterPro" id="IPR002371">
    <property type="entry name" value="FlgK"/>
</dbReference>
<dbReference type="Proteomes" id="UP000885986">
    <property type="component" value="Unassembled WGS sequence"/>
</dbReference>
<dbReference type="PANTHER" id="PTHR30033:SF1">
    <property type="entry name" value="FLAGELLAR HOOK-ASSOCIATED PROTEIN 1"/>
    <property type="match status" value="1"/>
</dbReference>
<feature type="domain" description="Flagellar basal body rod protein N-terminal" evidence="2">
    <location>
        <begin position="7"/>
        <end position="35"/>
    </location>
</feature>